<evidence type="ECO:0008006" key="7">
    <source>
        <dbReference type="Google" id="ProtNLM"/>
    </source>
</evidence>
<dbReference type="GO" id="GO:0003743">
    <property type="term" value="F:translation initiation factor activity"/>
    <property type="evidence" value="ECO:0007669"/>
    <property type="project" value="UniProtKB-KW"/>
</dbReference>
<dbReference type="SUPFAM" id="SSF55200">
    <property type="entry name" value="Translation initiation factor IF3, C-terminal domain"/>
    <property type="match status" value="1"/>
</dbReference>
<organism evidence="5 6">
    <name type="scientific">Coprinopsis marcescibilis</name>
    <name type="common">Agaric fungus</name>
    <name type="synonym">Psathyrella marcescibilis</name>
    <dbReference type="NCBI Taxonomy" id="230819"/>
    <lineage>
        <taxon>Eukaryota</taxon>
        <taxon>Fungi</taxon>
        <taxon>Dikarya</taxon>
        <taxon>Basidiomycota</taxon>
        <taxon>Agaricomycotina</taxon>
        <taxon>Agaricomycetes</taxon>
        <taxon>Agaricomycetidae</taxon>
        <taxon>Agaricales</taxon>
        <taxon>Agaricineae</taxon>
        <taxon>Psathyrellaceae</taxon>
        <taxon>Coprinopsis</taxon>
    </lineage>
</organism>
<gene>
    <name evidence="5" type="ORF">FA15DRAFT_753359</name>
</gene>
<dbReference type="InterPro" id="IPR036788">
    <property type="entry name" value="T_IF-3_C_sf"/>
</dbReference>
<dbReference type="PANTHER" id="PTHR10938">
    <property type="entry name" value="TRANSLATION INITIATION FACTOR IF-3"/>
    <property type="match status" value="1"/>
</dbReference>
<dbReference type="AlphaFoldDB" id="A0A5C3L7H1"/>
<evidence type="ECO:0000256" key="1">
    <source>
        <dbReference type="ARBA" id="ARBA00005439"/>
    </source>
</evidence>
<reference evidence="5 6" key="1">
    <citation type="journal article" date="2019" name="Nat. Ecol. Evol.">
        <title>Megaphylogeny resolves global patterns of mushroom evolution.</title>
        <authorList>
            <person name="Varga T."/>
            <person name="Krizsan K."/>
            <person name="Foldi C."/>
            <person name="Dima B."/>
            <person name="Sanchez-Garcia M."/>
            <person name="Sanchez-Ramirez S."/>
            <person name="Szollosi G.J."/>
            <person name="Szarkandi J.G."/>
            <person name="Papp V."/>
            <person name="Albert L."/>
            <person name="Andreopoulos W."/>
            <person name="Angelini C."/>
            <person name="Antonin V."/>
            <person name="Barry K.W."/>
            <person name="Bougher N.L."/>
            <person name="Buchanan P."/>
            <person name="Buyck B."/>
            <person name="Bense V."/>
            <person name="Catcheside P."/>
            <person name="Chovatia M."/>
            <person name="Cooper J."/>
            <person name="Damon W."/>
            <person name="Desjardin D."/>
            <person name="Finy P."/>
            <person name="Geml J."/>
            <person name="Haridas S."/>
            <person name="Hughes K."/>
            <person name="Justo A."/>
            <person name="Karasinski D."/>
            <person name="Kautmanova I."/>
            <person name="Kiss B."/>
            <person name="Kocsube S."/>
            <person name="Kotiranta H."/>
            <person name="LaButti K.M."/>
            <person name="Lechner B.E."/>
            <person name="Liimatainen K."/>
            <person name="Lipzen A."/>
            <person name="Lukacs Z."/>
            <person name="Mihaltcheva S."/>
            <person name="Morgado L.N."/>
            <person name="Niskanen T."/>
            <person name="Noordeloos M.E."/>
            <person name="Ohm R.A."/>
            <person name="Ortiz-Santana B."/>
            <person name="Ovrebo C."/>
            <person name="Racz N."/>
            <person name="Riley R."/>
            <person name="Savchenko A."/>
            <person name="Shiryaev A."/>
            <person name="Soop K."/>
            <person name="Spirin V."/>
            <person name="Szebenyi C."/>
            <person name="Tomsovsky M."/>
            <person name="Tulloss R.E."/>
            <person name="Uehling J."/>
            <person name="Grigoriev I.V."/>
            <person name="Vagvolgyi C."/>
            <person name="Papp T."/>
            <person name="Martin F.M."/>
            <person name="Miettinen O."/>
            <person name="Hibbett D.S."/>
            <person name="Nagy L.G."/>
        </authorList>
    </citation>
    <scope>NUCLEOTIDE SEQUENCE [LARGE SCALE GENOMIC DNA]</scope>
    <source>
        <strain evidence="5 6">CBS 121175</strain>
    </source>
</reference>
<feature type="compositionally biased region" description="Low complexity" evidence="4">
    <location>
        <begin position="266"/>
        <end position="278"/>
    </location>
</feature>
<evidence type="ECO:0000256" key="3">
    <source>
        <dbReference type="ARBA" id="ARBA00022917"/>
    </source>
</evidence>
<dbReference type="GO" id="GO:0032790">
    <property type="term" value="P:ribosome disassembly"/>
    <property type="evidence" value="ECO:0007669"/>
    <property type="project" value="TreeGrafter"/>
</dbReference>
<dbReference type="GO" id="GO:0070124">
    <property type="term" value="P:mitochondrial translational initiation"/>
    <property type="evidence" value="ECO:0007669"/>
    <property type="project" value="TreeGrafter"/>
</dbReference>
<comment type="similarity">
    <text evidence="1">Belongs to the IF-3 family.</text>
</comment>
<evidence type="ECO:0000256" key="2">
    <source>
        <dbReference type="ARBA" id="ARBA00022540"/>
    </source>
</evidence>
<dbReference type="InterPro" id="IPR001288">
    <property type="entry name" value="Translation_initiation_fac_3"/>
</dbReference>
<accession>A0A5C3L7H1</accession>
<dbReference type="Proteomes" id="UP000307440">
    <property type="component" value="Unassembled WGS sequence"/>
</dbReference>
<dbReference type="GO" id="GO:0043022">
    <property type="term" value="F:ribosome binding"/>
    <property type="evidence" value="ECO:0007669"/>
    <property type="project" value="TreeGrafter"/>
</dbReference>
<feature type="region of interest" description="Disordered" evidence="4">
    <location>
        <begin position="241"/>
        <end position="289"/>
    </location>
</feature>
<dbReference type="PANTHER" id="PTHR10938:SF0">
    <property type="entry name" value="TRANSLATION INITIATION FACTOR IF-3, MITOCHONDRIAL"/>
    <property type="match status" value="1"/>
</dbReference>
<keyword evidence="3" id="KW-0648">Protein biosynthesis</keyword>
<evidence type="ECO:0000313" key="5">
    <source>
        <dbReference type="EMBL" id="TFK28688.1"/>
    </source>
</evidence>
<evidence type="ECO:0000313" key="6">
    <source>
        <dbReference type="Proteomes" id="UP000307440"/>
    </source>
</evidence>
<protein>
    <recommendedName>
        <fullName evidence="7">Translation initiation factor 3 N-terminal domain-containing protein</fullName>
    </recommendedName>
</protein>
<dbReference type="OrthoDB" id="21573at2759"/>
<evidence type="ECO:0000256" key="4">
    <source>
        <dbReference type="SAM" id="MobiDB-lite"/>
    </source>
</evidence>
<sequence length="289" mass="33059">MSQLVAFRSTAMSVLRPGRTPRPAFNAPRGIPSVGFHSTPITLLKRPPGNPDASGQRKRIFVPLHTPIPKPLRGRKIKLPLVSIRDRRTKMIGKLQRLEDVFKEYPEDKFLVELVSEEPPVVEVLNLTESRVNTLLERQYKNQTGTKVISKEIQLTWSMGEADEAHKLQKVREELEKGHRVDVVFVPKKGVTAPTFWEMQGKLAKIQTSLEDISMEWKAIRIAKPLSVIYLQSKVKASKKLDREEMKNSIPKHIQEREQRAKKQQKQANQPQNTNQPPSEADYAKLWGV</sequence>
<proteinExistence type="inferred from homology"/>
<dbReference type="Gene3D" id="3.30.110.10">
    <property type="entry name" value="Translation initiation factor 3 (IF-3), C-terminal domain"/>
    <property type="match status" value="1"/>
</dbReference>
<keyword evidence="6" id="KW-1185">Reference proteome</keyword>
<feature type="compositionally biased region" description="Basic and acidic residues" evidence="4">
    <location>
        <begin position="241"/>
        <end position="261"/>
    </location>
</feature>
<dbReference type="GO" id="GO:0005739">
    <property type="term" value="C:mitochondrion"/>
    <property type="evidence" value="ECO:0007669"/>
    <property type="project" value="TreeGrafter"/>
</dbReference>
<dbReference type="STRING" id="230819.A0A5C3L7H1"/>
<name>A0A5C3L7H1_COPMA</name>
<dbReference type="EMBL" id="ML210154">
    <property type="protein sequence ID" value="TFK28688.1"/>
    <property type="molecule type" value="Genomic_DNA"/>
</dbReference>
<keyword evidence="2" id="KW-0396">Initiation factor</keyword>